<dbReference type="Proteomes" id="UP000266552">
    <property type="component" value="Chromosome"/>
</dbReference>
<evidence type="ECO:0000313" key="1">
    <source>
        <dbReference type="EMBL" id="AYB47152.1"/>
    </source>
</evidence>
<dbReference type="KEGG" id="plw:D5F53_29340"/>
<keyword evidence="2" id="KW-1185">Reference proteome</keyword>
<dbReference type="GO" id="GO:0000287">
    <property type="term" value="F:magnesium ion binding"/>
    <property type="evidence" value="ECO:0007669"/>
    <property type="project" value="InterPro"/>
</dbReference>
<proteinExistence type="predicted"/>
<name>A0A385TXD4_PAELA</name>
<dbReference type="AlphaFoldDB" id="A0A385TXD4"/>
<dbReference type="GO" id="GO:0006310">
    <property type="term" value="P:DNA recombination"/>
    <property type="evidence" value="ECO:0007669"/>
    <property type="project" value="InterPro"/>
</dbReference>
<sequence>MDRLIIPGTAPSVNHMYQNTRGKRRMKILKPKAQAWYDETTLLANLWRTKNKWPTANGKVIVRLWYFFPDARRRDTHNTLKALLDALENGLIYEDDKLALPRIMDYEIDRKNPRIEIEFEVAG</sequence>
<dbReference type="GO" id="GO:0006281">
    <property type="term" value="P:DNA repair"/>
    <property type="evidence" value="ECO:0007669"/>
    <property type="project" value="InterPro"/>
</dbReference>
<dbReference type="EMBL" id="CP032412">
    <property type="protein sequence ID" value="AYB47152.1"/>
    <property type="molecule type" value="Genomic_DNA"/>
</dbReference>
<dbReference type="Gene3D" id="3.30.1330.70">
    <property type="entry name" value="Holliday junction resolvase RusA"/>
    <property type="match status" value="1"/>
</dbReference>
<accession>A0A385TXD4</accession>
<dbReference type="SUPFAM" id="SSF103084">
    <property type="entry name" value="Holliday junction resolvase RusA"/>
    <property type="match status" value="1"/>
</dbReference>
<dbReference type="RefSeq" id="WP_119850641.1">
    <property type="nucleotide sequence ID" value="NZ_CP032412.1"/>
</dbReference>
<organism evidence="1 2">
    <name type="scientific">Paenibacillus lautus</name>
    <name type="common">Bacillus lautus</name>
    <dbReference type="NCBI Taxonomy" id="1401"/>
    <lineage>
        <taxon>Bacteria</taxon>
        <taxon>Bacillati</taxon>
        <taxon>Bacillota</taxon>
        <taxon>Bacilli</taxon>
        <taxon>Bacillales</taxon>
        <taxon>Paenibacillaceae</taxon>
        <taxon>Paenibacillus</taxon>
    </lineage>
</organism>
<reference evidence="1 2" key="1">
    <citation type="submission" date="2018-09" db="EMBL/GenBank/DDBJ databases">
        <title>Genome Sequence of Paenibacillus lautus Strain E7593-69, Azo Dye-Degrading Bacteria, Isolated from Commercial Tattoo Inks.</title>
        <authorList>
            <person name="Nho S.W."/>
            <person name="Kim S.-J."/>
            <person name="Kweon O."/>
            <person name="Cerniglia C.E."/>
        </authorList>
    </citation>
    <scope>NUCLEOTIDE SEQUENCE [LARGE SCALE GENOMIC DNA]</scope>
    <source>
        <strain evidence="1 2">E7593-69</strain>
    </source>
</reference>
<dbReference type="InterPro" id="IPR036614">
    <property type="entry name" value="RusA-like_sf"/>
</dbReference>
<protein>
    <submittedName>
        <fullName evidence="1">RusA family crossover junction endodeoxyribonuclease</fullName>
    </submittedName>
</protein>
<dbReference type="InterPro" id="IPR008822">
    <property type="entry name" value="Endonuclease_RusA-like"/>
</dbReference>
<dbReference type="Pfam" id="PF05866">
    <property type="entry name" value="RusA"/>
    <property type="match status" value="1"/>
</dbReference>
<gene>
    <name evidence="1" type="ORF">D5F53_29340</name>
</gene>
<evidence type="ECO:0000313" key="2">
    <source>
        <dbReference type="Proteomes" id="UP000266552"/>
    </source>
</evidence>